<comment type="pathway">
    <text evidence="2">Carbohydrate acid metabolism; 2-dehydro-3-deoxy-D-gluconate degradation; D-glyceraldehyde 3-phosphate and pyruvate from 2-dehydro-3-deoxy-D-gluconate: step 2/2.</text>
</comment>
<evidence type="ECO:0000256" key="1">
    <source>
        <dbReference type="ARBA" id="ARBA00000654"/>
    </source>
</evidence>
<dbReference type="Pfam" id="PF01081">
    <property type="entry name" value="Aldolase"/>
    <property type="match status" value="1"/>
</dbReference>
<gene>
    <name evidence="8" type="ORF">CSA56_03275</name>
</gene>
<proteinExistence type="inferred from homology"/>
<dbReference type="CDD" id="cd00452">
    <property type="entry name" value="KDPG_aldolase"/>
    <property type="match status" value="1"/>
</dbReference>
<organism evidence="8 9">
    <name type="scientific">candidate division KSB3 bacterium</name>
    <dbReference type="NCBI Taxonomy" id="2044937"/>
    <lineage>
        <taxon>Bacteria</taxon>
        <taxon>candidate division KSB3</taxon>
    </lineage>
</organism>
<dbReference type="PROSITE" id="PS00159">
    <property type="entry name" value="ALDOLASE_KDPG_KHG_1"/>
    <property type="match status" value="1"/>
</dbReference>
<name>A0A2G6KJ59_9BACT</name>
<dbReference type="PANTHER" id="PTHR30246:SF1">
    <property type="entry name" value="2-DEHYDRO-3-DEOXY-6-PHOSPHOGALACTONATE ALDOLASE-RELATED"/>
    <property type="match status" value="1"/>
</dbReference>
<keyword evidence="7" id="KW-0119">Carbohydrate metabolism</keyword>
<dbReference type="EC" id="4.1.2.14" evidence="5"/>
<evidence type="ECO:0000256" key="6">
    <source>
        <dbReference type="ARBA" id="ARBA00023239"/>
    </source>
</evidence>
<dbReference type="InterPro" id="IPR013785">
    <property type="entry name" value="Aldolase_TIM"/>
</dbReference>
<dbReference type="PANTHER" id="PTHR30246">
    <property type="entry name" value="2-KETO-3-DEOXY-6-PHOSPHOGLUCONATE ALDOLASE"/>
    <property type="match status" value="1"/>
</dbReference>
<dbReference type="SUPFAM" id="SSF51569">
    <property type="entry name" value="Aldolase"/>
    <property type="match status" value="1"/>
</dbReference>
<sequence>MNTQEIVAKLEQFGVVPVIAIESVEHALPLADALIEGGLPLAEITFRTKAAGEVISLISKQRPELMVGAGTVLNEGDLLKAKDAGSTFAVAPGLNPDIVAKSQEIGLPFCPGIVTPSELEKGLSMGLTFFKYFPAEASGGVKMISSVAAPYNHLGVRFMPTGGVTMNNLADYLGVKSIAAAGGTWIAKKDMIAAEQWDAIRDNAKAAVEAVAKIRG</sequence>
<evidence type="ECO:0000313" key="8">
    <source>
        <dbReference type="EMBL" id="PIE35687.1"/>
    </source>
</evidence>
<accession>A0A2G6KJ59</accession>
<dbReference type="Gene3D" id="3.20.20.70">
    <property type="entry name" value="Aldolase class I"/>
    <property type="match status" value="1"/>
</dbReference>
<comment type="catalytic activity">
    <reaction evidence="1">
        <text>2-dehydro-3-deoxy-6-phospho-D-gluconate = D-glyceraldehyde 3-phosphate + pyruvate</text>
        <dbReference type="Rhea" id="RHEA:17089"/>
        <dbReference type="ChEBI" id="CHEBI:15361"/>
        <dbReference type="ChEBI" id="CHEBI:57569"/>
        <dbReference type="ChEBI" id="CHEBI:59776"/>
        <dbReference type="EC" id="4.1.2.14"/>
    </reaction>
</comment>
<reference evidence="8 9" key="1">
    <citation type="submission" date="2017-10" db="EMBL/GenBank/DDBJ databases">
        <title>Novel microbial diversity and functional potential in the marine mammal oral microbiome.</title>
        <authorList>
            <person name="Dudek N.K."/>
            <person name="Sun C.L."/>
            <person name="Burstein D."/>
            <person name="Kantor R.S."/>
            <person name="Aliaga Goltsman D.S."/>
            <person name="Bik E.M."/>
            <person name="Thomas B.C."/>
            <person name="Banfield J.F."/>
            <person name="Relman D.A."/>
        </authorList>
    </citation>
    <scope>NUCLEOTIDE SEQUENCE [LARGE SCALE GENOMIC DNA]</scope>
    <source>
        <strain evidence="8">DOLJORAL78_47_16</strain>
    </source>
</reference>
<dbReference type="NCBIfam" id="TIGR01182">
    <property type="entry name" value="eda"/>
    <property type="match status" value="1"/>
</dbReference>
<keyword evidence="6" id="KW-0456">Lyase</keyword>
<comment type="subunit">
    <text evidence="4">Homotrimer.</text>
</comment>
<dbReference type="EMBL" id="PDSK01000036">
    <property type="protein sequence ID" value="PIE35687.1"/>
    <property type="molecule type" value="Genomic_DNA"/>
</dbReference>
<evidence type="ECO:0000256" key="4">
    <source>
        <dbReference type="ARBA" id="ARBA00011233"/>
    </source>
</evidence>
<evidence type="ECO:0000256" key="2">
    <source>
        <dbReference type="ARBA" id="ARBA00004736"/>
    </source>
</evidence>
<comment type="similarity">
    <text evidence="3">Belongs to the KHG/KDPG aldolase family.</text>
</comment>
<dbReference type="InterPro" id="IPR031337">
    <property type="entry name" value="KDPG/KHG_AS_1"/>
</dbReference>
<dbReference type="GO" id="GO:0008675">
    <property type="term" value="F:2-dehydro-3-deoxy-phosphogluconate aldolase activity"/>
    <property type="evidence" value="ECO:0007669"/>
    <property type="project" value="UniProtKB-EC"/>
</dbReference>
<dbReference type="NCBIfam" id="NF004325">
    <property type="entry name" value="PRK05718.1"/>
    <property type="match status" value="1"/>
</dbReference>
<evidence type="ECO:0000313" key="9">
    <source>
        <dbReference type="Proteomes" id="UP000230821"/>
    </source>
</evidence>
<dbReference type="AlphaFoldDB" id="A0A2G6KJ59"/>
<dbReference type="Proteomes" id="UP000230821">
    <property type="component" value="Unassembled WGS sequence"/>
</dbReference>
<protein>
    <recommendedName>
        <fullName evidence="5">2-dehydro-3-deoxy-phosphogluconate aldolase</fullName>
        <ecNumber evidence="5">4.1.2.14</ecNumber>
    </recommendedName>
</protein>
<evidence type="ECO:0000256" key="3">
    <source>
        <dbReference type="ARBA" id="ARBA00006906"/>
    </source>
</evidence>
<evidence type="ECO:0000256" key="5">
    <source>
        <dbReference type="ARBA" id="ARBA00013063"/>
    </source>
</evidence>
<evidence type="ECO:0000256" key="7">
    <source>
        <dbReference type="ARBA" id="ARBA00023277"/>
    </source>
</evidence>
<comment type="caution">
    <text evidence="8">The sequence shown here is derived from an EMBL/GenBank/DDBJ whole genome shotgun (WGS) entry which is preliminary data.</text>
</comment>
<dbReference type="InterPro" id="IPR000887">
    <property type="entry name" value="Aldlse_KDPG_KHG"/>
</dbReference>